<dbReference type="Gene3D" id="3.40.50.720">
    <property type="entry name" value="NAD(P)-binding Rossmann-like Domain"/>
    <property type="match status" value="1"/>
</dbReference>
<dbReference type="InterPro" id="IPR003099">
    <property type="entry name" value="Prephen_DH"/>
</dbReference>
<dbReference type="InterPro" id="IPR046826">
    <property type="entry name" value="PDH_N"/>
</dbReference>
<accession>A0ABD4TJF6</accession>
<sequence>MRPSLRDEGRTVGIIGGTGRMGSLFRRIFEVFGCSVEVIGRAPASEYQELARRCGVVLITVPISVTEEVIRSLAPVLENDQLIADLTSIKQRPVAAMLESAAQVIGLHPLFGPNMATIQHQKLIMTPARADPETQIWLQGIFEEAGMQVHLTTPKEHDRAMAVTQGVIHLQSIALAQTLRSMNCTPEELLPFATPNAHATFAFMARTLSQDSSLYGGILLDNPSVKEAISAYFAAVEEMQNMIIRHDPIEFRQVFEKNAAFLSSFTGDAIPLTDHLLDQVVNEW</sequence>
<keyword evidence="4" id="KW-1185">Reference proteome</keyword>
<dbReference type="PROSITE" id="PS51176">
    <property type="entry name" value="PDH_ADH"/>
    <property type="match status" value="1"/>
</dbReference>
<proteinExistence type="predicted"/>
<evidence type="ECO:0000313" key="4">
    <source>
        <dbReference type="Proteomes" id="UP001524383"/>
    </source>
</evidence>
<evidence type="ECO:0000313" key="3">
    <source>
        <dbReference type="EMBL" id="MCQ1537637.1"/>
    </source>
</evidence>
<dbReference type="PANTHER" id="PTHR21363:SF0">
    <property type="entry name" value="PREPHENATE DEHYDROGENASE [NADP(+)]"/>
    <property type="match status" value="1"/>
</dbReference>
<keyword evidence="1" id="KW-0560">Oxidoreductase</keyword>
<dbReference type="InterPro" id="IPR008927">
    <property type="entry name" value="6-PGluconate_DH-like_C_sf"/>
</dbReference>
<dbReference type="EMBL" id="VOTZ01000002">
    <property type="protein sequence ID" value="MCQ1537637.1"/>
    <property type="molecule type" value="Genomic_DNA"/>
</dbReference>
<dbReference type="Proteomes" id="UP001524383">
    <property type="component" value="Unassembled WGS sequence"/>
</dbReference>
<gene>
    <name evidence="3" type="ORF">FTO68_01340</name>
</gene>
<feature type="domain" description="Prephenate/arogenate dehydrogenase" evidence="2">
    <location>
        <begin position="10"/>
        <end position="273"/>
    </location>
</feature>
<dbReference type="Gene3D" id="1.10.3660.10">
    <property type="entry name" value="6-phosphogluconate dehydrogenase C-terminal like domain"/>
    <property type="match status" value="1"/>
</dbReference>
<dbReference type="AlphaFoldDB" id="A0ABD4TJF6"/>
<dbReference type="Pfam" id="PF20463">
    <property type="entry name" value="PDH_C"/>
    <property type="match status" value="1"/>
</dbReference>
<dbReference type="InterPro" id="IPR036291">
    <property type="entry name" value="NAD(P)-bd_dom_sf"/>
</dbReference>
<dbReference type="Pfam" id="PF02153">
    <property type="entry name" value="PDH_N"/>
    <property type="match status" value="1"/>
</dbReference>
<name>A0ABD4TJF6_9EURY</name>
<evidence type="ECO:0000259" key="2">
    <source>
        <dbReference type="PROSITE" id="PS51176"/>
    </source>
</evidence>
<dbReference type="InterPro" id="IPR046825">
    <property type="entry name" value="PDH_C"/>
</dbReference>
<reference evidence="3 4" key="1">
    <citation type="submission" date="2019-08" db="EMBL/GenBank/DDBJ databases">
        <authorList>
            <person name="Chen S.-C."/>
            <person name="Lai M.-C."/>
            <person name="You Y.-T."/>
        </authorList>
    </citation>
    <scope>NUCLEOTIDE SEQUENCE [LARGE SCALE GENOMIC DNA]</scope>
    <source>
        <strain evidence="3 4">P2F9704a</strain>
    </source>
</reference>
<organism evidence="3 4">
    <name type="scientific">Methanocalculus taiwanensis</name>
    <dbReference type="NCBI Taxonomy" id="106207"/>
    <lineage>
        <taxon>Archaea</taxon>
        <taxon>Methanobacteriati</taxon>
        <taxon>Methanobacteriota</taxon>
        <taxon>Stenosarchaea group</taxon>
        <taxon>Methanomicrobia</taxon>
        <taxon>Methanomicrobiales</taxon>
        <taxon>Methanocalculaceae</taxon>
        <taxon>Methanocalculus</taxon>
    </lineage>
</organism>
<protein>
    <submittedName>
        <fullName evidence="3">Prephenate dehydrogenase/arogenate dehydrogenase family protein</fullName>
    </submittedName>
</protein>
<dbReference type="InterPro" id="IPR050812">
    <property type="entry name" value="Preph/Arog_dehydrog"/>
</dbReference>
<comment type="caution">
    <text evidence="3">The sequence shown here is derived from an EMBL/GenBank/DDBJ whole genome shotgun (WGS) entry which is preliminary data.</text>
</comment>
<dbReference type="SUPFAM" id="SSF48179">
    <property type="entry name" value="6-phosphogluconate dehydrogenase C-terminal domain-like"/>
    <property type="match status" value="1"/>
</dbReference>
<dbReference type="GO" id="GO:0008977">
    <property type="term" value="F:prephenate dehydrogenase (NAD+) activity"/>
    <property type="evidence" value="ECO:0007669"/>
    <property type="project" value="UniProtKB-ARBA"/>
</dbReference>
<dbReference type="SUPFAM" id="SSF51735">
    <property type="entry name" value="NAD(P)-binding Rossmann-fold domains"/>
    <property type="match status" value="1"/>
</dbReference>
<dbReference type="PANTHER" id="PTHR21363">
    <property type="entry name" value="PREPHENATE DEHYDROGENASE"/>
    <property type="match status" value="1"/>
</dbReference>
<evidence type="ECO:0000256" key="1">
    <source>
        <dbReference type="ARBA" id="ARBA00023002"/>
    </source>
</evidence>
<dbReference type="RefSeq" id="WP_255331550.1">
    <property type="nucleotide sequence ID" value="NZ_VOTZ01000002.1"/>
</dbReference>